<feature type="signal peptide" evidence="1">
    <location>
        <begin position="1"/>
        <end position="23"/>
    </location>
</feature>
<organism evidence="3 4">
    <name type="scientific">Zemynaea arenosa</name>
    <dbReference type="NCBI Taxonomy" id="2561931"/>
    <lineage>
        <taxon>Bacteria</taxon>
        <taxon>Pseudomonadati</taxon>
        <taxon>Pseudomonadota</taxon>
        <taxon>Betaproteobacteria</taxon>
        <taxon>Burkholderiales</taxon>
        <taxon>Oxalobacteraceae</taxon>
        <taxon>Telluria group</taxon>
        <taxon>Zemynaea</taxon>
    </lineage>
</organism>
<feature type="chain" id="PRO_5021402693" evidence="1">
    <location>
        <begin position="24"/>
        <end position="229"/>
    </location>
</feature>
<dbReference type="InterPro" id="IPR054653">
    <property type="entry name" value="EpsI_type_B_pred"/>
</dbReference>
<proteinExistence type="predicted"/>
<name>A0A4Y9SHU1_9BURK</name>
<dbReference type="Pfam" id="PF11984">
    <property type="entry name" value="DUF3485"/>
    <property type="match status" value="1"/>
</dbReference>
<evidence type="ECO:0000313" key="3">
    <source>
        <dbReference type="EMBL" id="TFW21150.1"/>
    </source>
</evidence>
<accession>A0A4Y9SHU1</accession>
<dbReference type="InterPro" id="IPR014263">
    <property type="entry name" value="Methanolan_biosynth_EpsI"/>
</dbReference>
<reference evidence="3 4" key="1">
    <citation type="submission" date="2019-03" db="EMBL/GenBank/DDBJ databases">
        <title>Draft Genome Sequence of Massilia arenosa sp. nov., a Novel Massilia Species Isolated from a Sandy-loam Maize Soil.</title>
        <authorList>
            <person name="Raths R."/>
            <person name="Peta V."/>
            <person name="Bucking H."/>
        </authorList>
    </citation>
    <scope>NUCLEOTIDE SEQUENCE [LARGE SCALE GENOMIC DNA]</scope>
    <source>
        <strain evidence="3 4">MC02</strain>
    </source>
</reference>
<comment type="caution">
    <text evidence="3">The sequence shown here is derived from an EMBL/GenBank/DDBJ whole genome shotgun (WGS) entry which is preliminary data.</text>
</comment>
<dbReference type="Proteomes" id="UP000298438">
    <property type="component" value="Unassembled WGS sequence"/>
</dbReference>
<dbReference type="OrthoDB" id="8583485at2"/>
<dbReference type="AlphaFoldDB" id="A0A4Y9SHU1"/>
<evidence type="ECO:0000256" key="1">
    <source>
        <dbReference type="SAM" id="SignalP"/>
    </source>
</evidence>
<dbReference type="EMBL" id="SPVF01000123">
    <property type="protein sequence ID" value="TFW21150.1"/>
    <property type="molecule type" value="Genomic_DNA"/>
</dbReference>
<evidence type="ECO:0000313" key="4">
    <source>
        <dbReference type="Proteomes" id="UP000298438"/>
    </source>
</evidence>
<keyword evidence="4" id="KW-1185">Reference proteome</keyword>
<sequence length="229" mass="25417">MKKSLIVSLVLGATMAGSAVVAAALTPHVKIADMQAKFNLEDMVPRQFGEWRVDETIVPLQVDPETQAKLNRIYNQVLARTYINREGERIMLSLAYGGDQGDNMGVHKPEICYAAQGFEITRQGNDALHTPYGELPVKRLMAVNGARYEPISYWITIGNKAVKPGMDQRLTELKYGLTGTIPDGMLVRISNIDRDPDSAYKVHDRFIGELLQAMQAPGRTRLIGVFKDA</sequence>
<dbReference type="NCBIfam" id="TIGR02914">
    <property type="entry name" value="EpsI_fam"/>
    <property type="match status" value="1"/>
</dbReference>
<protein>
    <submittedName>
        <fullName evidence="3">EpsI family protein</fullName>
    </submittedName>
</protein>
<gene>
    <name evidence="3" type="primary">epsI</name>
    <name evidence="3" type="ORF">E4L96_09350</name>
</gene>
<evidence type="ECO:0000259" key="2">
    <source>
        <dbReference type="Pfam" id="PF11984"/>
    </source>
</evidence>
<dbReference type="NCBIfam" id="NF045609">
    <property type="entry name" value="EpsI_type_B"/>
    <property type="match status" value="1"/>
</dbReference>
<dbReference type="RefSeq" id="WP_135206946.1">
    <property type="nucleotide sequence ID" value="NZ_SPVF01000123.1"/>
</dbReference>
<keyword evidence="1" id="KW-0732">Signal</keyword>
<feature type="domain" description="Methanolan biosynthesis EpsI" evidence="2">
    <location>
        <begin position="10"/>
        <end position="215"/>
    </location>
</feature>